<evidence type="ECO:0000256" key="1">
    <source>
        <dbReference type="SAM" id="MobiDB-lite"/>
    </source>
</evidence>
<evidence type="ECO:0000313" key="2">
    <source>
        <dbReference type="EMBL" id="CAD5206895.1"/>
    </source>
</evidence>
<keyword evidence="3" id="KW-1185">Reference proteome</keyword>
<sequence>MSTERRRQTSTRYSPYPPGGYSRTPNRRQNETEEIIEHEPKQQLDESVVIDDYEQNRVSEAIVEEEAISFRDIGQHARDQGFTSNAEIINATPIITMDVPAIDVMELFNSTQSGEDLKNSLAGIGLMVNRLIFENRYLVRELHCLKSNGNMNPAHRFDSLVFKKVNVVNEWIYPGTPEIPLRNINDLIDNFDQNSTRKNDTAVNTLRRFVKYLLENIIPKKHHNKFTIRERGGYDHLTELPIDLTTLVRDVCLETVNLFDPRTDDDKERREELGELVYKYMKFALQELRRTPRKSKVPVARLTEEEIVEVDEQVAV</sequence>
<accession>A0A811JTV8</accession>
<dbReference type="EMBL" id="CAJFDH010000001">
    <property type="protein sequence ID" value="CAD5206895.1"/>
    <property type="molecule type" value="Genomic_DNA"/>
</dbReference>
<feature type="region of interest" description="Disordered" evidence="1">
    <location>
        <begin position="1"/>
        <end position="42"/>
    </location>
</feature>
<feature type="compositionally biased region" description="Basic and acidic residues" evidence="1">
    <location>
        <begin position="28"/>
        <end position="42"/>
    </location>
</feature>
<evidence type="ECO:0000313" key="3">
    <source>
        <dbReference type="Proteomes" id="UP000614601"/>
    </source>
</evidence>
<organism evidence="2 3">
    <name type="scientific">Bursaphelenchus okinawaensis</name>
    <dbReference type="NCBI Taxonomy" id="465554"/>
    <lineage>
        <taxon>Eukaryota</taxon>
        <taxon>Metazoa</taxon>
        <taxon>Ecdysozoa</taxon>
        <taxon>Nematoda</taxon>
        <taxon>Chromadorea</taxon>
        <taxon>Rhabditida</taxon>
        <taxon>Tylenchina</taxon>
        <taxon>Tylenchomorpha</taxon>
        <taxon>Aphelenchoidea</taxon>
        <taxon>Aphelenchoididae</taxon>
        <taxon>Bursaphelenchus</taxon>
    </lineage>
</organism>
<reference evidence="2" key="1">
    <citation type="submission" date="2020-09" db="EMBL/GenBank/DDBJ databases">
        <authorList>
            <person name="Kikuchi T."/>
        </authorList>
    </citation>
    <scope>NUCLEOTIDE SEQUENCE</scope>
    <source>
        <strain evidence="2">SH1</strain>
    </source>
</reference>
<proteinExistence type="predicted"/>
<dbReference type="EMBL" id="CAJFCW020000001">
    <property type="protein sequence ID" value="CAG9083553.1"/>
    <property type="molecule type" value="Genomic_DNA"/>
</dbReference>
<dbReference type="Proteomes" id="UP000614601">
    <property type="component" value="Unassembled WGS sequence"/>
</dbReference>
<name>A0A811JTV8_9BILA</name>
<gene>
    <name evidence="2" type="ORF">BOKJ2_LOCUS1579</name>
</gene>
<dbReference type="AlphaFoldDB" id="A0A811JTV8"/>
<dbReference type="OrthoDB" id="5819301at2759"/>
<dbReference type="Proteomes" id="UP000783686">
    <property type="component" value="Unassembled WGS sequence"/>
</dbReference>
<protein>
    <submittedName>
        <fullName evidence="2">Uncharacterized protein</fullName>
    </submittedName>
</protein>
<comment type="caution">
    <text evidence="2">The sequence shown here is derived from an EMBL/GenBank/DDBJ whole genome shotgun (WGS) entry which is preliminary data.</text>
</comment>